<dbReference type="AlphaFoldDB" id="A0A6J7ZTV7"/>
<evidence type="ECO:0000256" key="1">
    <source>
        <dbReference type="SAM" id="Phobius"/>
    </source>
</evidence>
<sequence length="83" mass="9607">MSCNLNNNYHCSPSPCSQNRTCPYSYPCPQRDYSYNQDWGNLFWLVLSLVLMVWTVNAIVEVRYSGSKSDSELQLEYVDSNNP</sequence>
<reference evidence="2" key="1">
    <citation type="submission" date="2020-05" db="EMBL/GenBank/DDBJ databases">
        <authorList>
            <consortium name="Genoscope - CEA"/>
            <person name="William W."/>
        </authorList>
    </citation>
    <scope>NUCLEOTIDE SEQUENCE [LARGE SCALE GENOMIC DNA]</scope>
    <source>
        <strain evidence="2">PCC 7821</strain>
    </source>
</reference>
<dbReference type="EMBL" id="CZCZ02000017">
    <property type="protein sequence ID" value="CAC5345833.1"/>
    <property type="molecule type" value="Genomic_DNA"/>
</dbReference>
<feature type="transmembrane region" description="Helical" evidence="1">
    <location>
        <begin position="42"/>
        <end position="60"/>
    </location>
</feature>
<keyword evidence="1" id="KW-1133">Transmembrane helix</keyword>
<protein>
    <submittedName>
        <fullName evidence="2">Uncharacterized protein</fullName>
    </submittedName>
</protein>
<accession>A0A6J7ZTV7</accession>
<keyword evidence="1" id="KW-0812">Transmembrane</keyword>
<evidence type="ECO:0000313" key="3">
    <source>
        <dbReference type="Proteomes" id="UP000196521"/>
    </source>
</evidence>
<comment type="caution">
    <text evidence="2">The sequence shown here is derived from an EMBL/GenBank/DDBJ whole genome shotgun (WGS) entry which is preliminary data.</text>
</comment>
<gene>
    <name evidence="2" type="ORF">PLAN_70410</name>
</gene>
<keyword evidence="3" id="KW-1185">Reference proteome</keyword>
<dbReference type="RefSeq" id="WP_026797833.1">
    <property type="nucleotide sequence ID" value="NZ_LR812491.1"/>
</dbReference>
<keyword evidence="1" id="KW-0472">Membrane</keyword>
<name>A0A6J7ZTV7_PLARU</name>
<dbReference type="Proteomes" id="UP000196521">
    <property type="component" value="Unassembled WGS sequence"/>
</dbReference>
<evidence type="ECO:0000313" key="2">
    <source>
        <dbReference type="EMBL" id="CAC5345833.1"/>
    </source>
</evidence>
<proteinExistence type="predicted"/>
<organism evidence="2 3">
    <name type="scientific">Planktothrix rubescens CCAP 1459/22</name>
    <dbReference type="NCBI Taxonomy" id="329571"/>
    <lineage>
        <taxon>Bacteria</taxon>
        <taxon>Bacillati</taxon>
        <taxon>Cyanobacteriota</taxon>
        <taxon>Cyanophyceae</taxon>
        <taxon>Oscillatoriophycideae</taxon>
        <taxon>Oscillatoriales</taxon>
        <taxon>Microcoleaceae</taxon>
        <taxon>Planktothrix</taxon>
    </lineage>
</organism>